<gene>
    <name evidence="2" type="ordered locus">CA_C0203</name>
</gene>
<dbReference type="RefSeq" id="WP_010963527.1">
    <property type="nucleotide sequence ID" value="NC_003030.1"/>
</dbReference>
<dbReference type="HOGENOM" id="CLU_105338_0_0_9"/>
<dbReference type="GeneID" id="44996695"/>
<dbReference type="STRING" id="272562.CA_C0203"/>
<dbReference type="KEGG" id="cac:CA_C0203"/>
<organism evidence="2 3">
    <name type="scientific">Clostridium acetobutylicum (strain ATCC 824 / DSM 792 / JCM 1419 / IAM 19013 / LMG 5710 / NBRC 13948 / NRRL B-527 / VKM B-1787 / 2291 / W)</name>
    <dbReference type="NCBI Taxonomy" id="272562"/>
    <lineage>
        <taxon>Bacteria</taxon>
        <taxon>Bacillati</taxon>
        <taxon>Bacillota</taxon>
        <taxon>Clostridia</taxon>
        <taxon>Eubacteriales</taxon>
        <taxon>Clostridiaceae</taxon>
        <taxon>Clostridium</taxon>
    </lineage>
</organism>
<dbReference type="PATRIC" id="fig|272562.8.peg.388"/>
<dbReference type="SUPFAM" id="SSF52218">
    <property type="entry name" value="Flavoproteins"/>
    <property type="match status" value="1"/>
</dbReference>
<dbReference type="InterPro" id="IPR026816">
    <property type="entry name" value="Flavodoxin_dom"/>
</dbReference>
<dbReference type="InterPro" id="IPR029039">
    <property type="entry name" value="Flavoprotein-like_sf"/>
</dbReference>
<dbReference type="Gene3D" id="3.40.50.360">
    <property type="match status" value="1"/>
</dbReference>
<dbReference type="GO" id="GO:0006783">
    <property type="term" value="P:heme biosynthetic process"/>
    <property type="evidence" value="ECO:0007669"/>
    <property type="project" value="TreeGrafter"/>
</dbReference>
<keyword evidence="3" id="KW-1185">Reference proteome</keyword>
<dbReference type="SMR" id="Q97MJ3"/>
<dbReference type="eggNOG" id="COG0716">
    <property type="taxonomic scope" value="Bacteria"/>
</dbReference>
<dbReference type="PANTHER" id="PTHR38030">
    <property type="entry name" value="PROTOPORPHYRINOGEN IX DEHYDROGENASE [MENAQUINONE]"/>
    <property type="match status" value="1"/>
</dbReference>
<dbReference type="GO" id="GO:0016651">
    <property type="term" value="F:oxidoreductase activity, acting on NAD(P)H"/>
    <property type="evidence" value="ECO:0007669"/>
    <property type="project" value="UniProtKB-ARBA"/>
</dbReference>
<reference evidence="2 3" key="1">
    <citation type="journal article" date="2001" name="J. Bacteriol.">
        <title>Genome sequence and comparative analysis of the solvent-producing bacterium Clostridium acetobutylicum.</title>
        <authorList>
            <person name="Nolling J."/>
            <person name="Breton G."/>
            <person name="Omelchenko M.V."/>
            <person name="Makarova K.S."/>
            <person name="Zeng Q."/>
            <person name="Gibson R."/>
            <person name="Lee H.M."/>
            <person name="Dubois J."/>
            <person name="Qiu D."/>
            <person name="Hitti J."/>
            <person name="Wolf Y.I."/>
            <person name="Tatusov R.L."/>
            <person name="Sabathe F."/>
            <person name="Doucette-Stamm L."/>
            <person name="Soucaille P."/>
            <person name="Daly M.J."/>
            <person name="Bennett G.N."/>
            <person name="Koonin E.V."/>
            <person name="Smith D.R."/>
        </authorList>
    </citation>
    <scope>NUCLEOTIDE SEQUENCE [LARGE SCALE GENOMIC DNA]</scope>
    <source>
        <strain evidence="3">ATCC 824 / DSM 792 / JCM 1419 / LMG 5710 / VKM B-1787</strain>
    </source>
</reference>
<dbReference type="OrthoDB" id="4564047at2"/>
<feature type="domain" description="Flavodoxin-like" evidence="1">
    <location>
        <begin position="4"/>
        <end position="147"/>
    </location>
</feature>
<dbReference type="Proteomes" id="UP000000814">
    <property type="component" value="Chromosome"/>
</dbReference>
<evidence type="ECO:0000259" key="1">
    <source>
        <dbReference type="PROSITE" id="PS50902"/>
    </source>
</evidence>
<evidence type="ECO:0000313" key="3">
    <source>
        <dbReference type="Proteomes" id="UP000000814"/>
    </source>
</evidence>
<proteinExistence type="predicted"/>
<dbReference type="GO" id="GO:0070819">
    <property type="term" value="F:menaquinone-dependent protoporphyrinogen oxidase activity"/>
    <property type="evidence" value="ECO:0007669"/>
    <property type="project" value="TreeGrafter"/>
</dbReference>
<sequence>MKSIVIYESVHHGNTEKVAKAMVEELNAECIRAQDLNLEKLKDYDLIGFGSGIFYNKFHKNILKLVGNIGKVNGKKAVVFSTSGQGRESSNKSLRKQLEEKGFKVIGSFACKGFDTFGPLKLLGGIGKGRPDQKDIEEAKKFVLGLEKNL</sequence>
<dbReference type="PIR" id="F96924">
    <property type="entry name" value="F96924"/>
</dbReference>
<accession>Q97MJ3</accession>
<protein>
    <submittedName>
        <fullName evidence="2">Flavodoxin</fullName>
    </submittedName>
</protein>
<dbReference type="Pfam" id="PF12724">
    <property type="entry name" value="Flavodoxin_5"/>
    <property type="match status" value="1"/>
</dbReference>
<dbReference type="EMBL" id="AE001437">
    <property type="protein sequence ID" value="AAK78185.1"/>
    <property type="molecule type" value="Genomic_DNA"/>
</dbReference>
<dbReference type="PANTHER" id="PTHR38030:SF2">
    <property type="entry name" value="PROTOPORPHYRINOGEN IX DEHYDROGENASE [QUINONE]"/>
    <property type="match status" value="1"/>
</dbReference>
<dbReference type="PROSITE" id="PS50902">
    <property type="entry name" value="FLAVODOXIN_LIKE"/>
    <property type="match status" value="1"/>
</dbReference>
<dbReference type="InterPro" id="IPR008254">
    <property type="entry name" value="Flavodoxin/NO_synth"/>
</dbReference>
<dbReference type="GO" id="GO:0010181">
    <property type="term" value="F:FMN binding"/>
    <property type="evidence" value="ECO:0007669"/>
    <property type="project" value="InterPro"/>
</dbReference>
<name>Q97MJ3_CLOAB</name>
<dbReference type="DNASU" id="1116386"/>
<dbReference type="InterPro" id="IPR052200">
    <property type="entry name" value="Protoporphyrinogen_IX_DH"/>
</dbReference>
<dbReference type="AlphaFoldDB" id="Q97MJ3"/>
<evidence type="ECO:0000313" key="2">
    <source>
        <dbReference type="EMBL" id="AAK78185.1"/>
    </source>
</evidence>